<proteinExistence type="inferred from homology"/>
<dbReference type="InterPro" id="IPR035980">
    <property type="entry name" value="Ribosomal_bS6_sf"/>
</dbReference>
<dbReference type="GO" id="GO:1990904">
    <property type="term" value="C:ribonucleoprotein complex"/>
    <property type="evidence" value="ECO:0007669"/>
    <property type="project" value="UniProtKB-KW"/>
</dbReference>
<name>A0A0L6U218_9FIRM</name>
<evidence type="ECO:0000313" key="6">
    <source>
        <dbReference type="Proteomes" id="UP000036873"/>
    </source>
</evidence>
<dbReference type="SUPFAM" id="SSF54995">
    <property type="entry name" value="Ribosomal protein S6"/>
    <property type="match status" value="1"/>
</dbReference>
<dbReference type="InterPro" id="IPR020814">
    <property type="entry name" value="Ribosomal_S6_plastid/chlpt"/>
</dbReference>
<keyword evidence="6" id="KW-1185">Reference proteome</keyword>
<dbReference type="PANTHER" id="PTHR21011">
    <property type="entry name" value="MITOCHONDRIAL 28S RIBOSOMAL PROTEIN S6"/>
    <property type="match status" value="1"/>
</dbReference>
<dbReference type="GO" id="GO:0003735">
    <property type="term" value="F:structural constituent of ribosome"/>
    <property type="evidence" value="ECO:0007669"/>
    <property type="project" value="InterPro"/>
</dbReference>
<gene>
    <name evidence="4" type="primary">rpsF</name>
    <name evidence="5" type="ORF">AKG39_05285</name>
</gene>
<evidence type="ECO:0000256" key="4">
    <source>
        <dbReference type="HAMAP-Rule" id="MF_00360"/>
    </source>
</evidence>
<dbReference type="InterPro" id="IPR014717">
    <property type="entry name" value="Transl_elong_EF1B/ribsomal_bS6"/>
</dbReference>
<keyword evidence="4" id="KW-0694">RNA-binding</keyword>
<dbReference type="Proteomes" id="UP000036873">
    <property type="component" value="Unassembled WGS sequence"/>
</dbReference>
<dbReference type="GO" id="GO:0006412">
    <property type="term" value="P:translation"/>
    <property type="evidence" value="ECO:0007669"/>
    <property type="project" value="UniProtKB-UniRule"/>
</dbReference>
<dbReference type="OrthoDB" id="9812702at2"/>
<dbReference type="PATRIC" id="fig|52689.4.peg.137"/>
<evidence type="ECO:0000256" key="2">
    <source>
        <dbReference type="ARBA" id="ARBA00035104"/>
    </source>
</evidence>
<comment type="caution">
    <text evidence="5">The sequence shown here is derived from an EMBL/GenBank/DDBJ whole genome shotgun (WGS) entry which is preliminary data.</text>
</comment>
<dbReference type="InterPro" id="IPR000529">
    <property type="entry name" value="Ribosomal_bS6"/>
</dbReference>
<sequence>MRKYETLFVLKPDLEKEIVEELIGKVKTIIEADGTVENVNEWGKRKLAYEIEKKYSEGYYVVVEFSAENSVLDALDHLYKINEPFIRSIVIKKEK</sequence>
<reference evidence="6" key="1">
    <citation type="submission" date="2015-07" db="EMBL/GenBank/DDBJ databases">
        <title>Draft genome sequence of Acetobacterium bakii DSM 8293, a potential psychrophilic chemical producer through syngas fermentation.</title>
        <authorList>
            <person name="Song Y."/>
            <person name="Hwang S."/>
            <person name="Cho B.-K."/>
        </authorList>
    </citation>
    <scope>NUCLEOTIDE SEQUENCE [LARGE SCALE GENOMIC DNA]</scope>
    <source>
        <strain evidence="6">DSM 8239</strain>
    </source>
</reference>
<dbReference type="AlphaFoldDB" id="A0A0L6U218"/>
<accession>A0A0L6U218</accession>
<dbReference type="GO" id="GO:0005737">
    <property type="term" value="C:cytoplasm"/>
    <property type="evidence" value="ECO:0007669"/>
    <property type="project" value="UniProtKB-ARBA"/>
</dbReference>
<comment type="similarity">
    <text evidence="1 4">Belongs to the bacterial ribosomal protein bS6 family.</text>
</comment>
<keyword evidence="4 5" id="KW-0689">Ribosomal protein</keyword>
<dbReference type="Gene3D" id="3.30.70.60">
    <property type="match status" value="1"/>
</dbReference>
<dbReference type="STRING" id="52689.AKG39_05285"/>
<dbReference type="HAMAP" id="MF_00360">
    <property type="entry name" value="Ribosomal_bS6"/>
    <property type="match status" value="1"/>
</dbReference>
<dbReference type="GO" id="GO:0005840">
    <property type="term" value="C:ribosome"/>
    <property type="evidence" value="ECO:0007669"/>
    <property type="project" value="UniProtKB-KW"/>
</dbReference>
<dbReference type="CDD" id="cd00473">
    <property type="entry name" value="bS6"/>
    <property type="match status" value="1"/>
</dbReference>
<evidence type="ECO:0000256" key="1">
    <source>
        <dbReference type="ARBA" id="ARBA00009512"/>
    </source>
</evidence>
<dbReference type="Pfam" id="PF01250">
    <property type="entry name" value="Ribosomal_S6"/>
    <property type="match status" value="1"/>
</dbReference>
<dbReference type="GO" id="GO:0070181">
    <property type="term" value="F:small ribosomal subunit rRNA binding"/>
    <property type="evidence" value="ECO:0007669"/>
    <property type="project" value="TreeGrafter"/>
</dbReference>
<keyword evidence="4" id="KW-0687">Ribonucleoprotein</keyword>
<protein>
    <recommendedName>
        <fullName evidence="3 4">Small ribosomal subunit protein bS6</fullName>
    </recommendedName>
</protein>
<dbReference type="RefSeq" id="WP_050739325.1">
    <property type="nucleotide sequence ID" value="NZ_LGYO01000011.1"/>
</dbReference>
<comment type="function">
    <text evidence="2 4">Binds together with bS18 to 16S ribosomal RNA.</text>
</comment>
<keyword evidence="4" id="KW-0699">rRNA-binding</keyword>
<dbReference type="EMBL" id="LGYO01000011">
    <property type="protein sequence ID" value="KNZ42569.1"/>
    <property type="molecule type" value="Genomic_DNA"/>
</dbReference>
<dbReference type="NCBIfam" id="TIGR00166">
    <property type="entry name" value="S6"/>
    <property type="match status" value="1"/>
</dbReference>
<dbReference type="PANTHER" id="PTHR21011:SF1">
    <property type="entry name" value="SMALL RIBOSOMAL SUBUNIT PROTEIN BS6M"/>
    <property type="match status" value="1"/>
</dbReference>
<evidence type="ECO:0000256" key="3">
    <source>
        <dbReference type="ARBA" id="ARBA00035294"/>
    </source>
</evidence>
<evidence type="ECO:0000313" key="5">
    <source>
        <dbReference type="EMBL" id="KNZ42569.1"/>
    </source>
</evidence>
<organism evidence="5 6">
    <name type="scientific">Acetobacterium bakii</name>
    <dbReference type="NCBI Taxonomy" id="52689"/>
    <lineage>
        <taxon>Bacteria</taxon>
        <taxon>Bacillati</taxon>
        <taxon>Bacillota</taxon>
        <taxon>Clostridia</taxon>
        <taxon>Eubacteriales</taxon>
        <taxon>Eubacteriaceae</taxon>
        <taxon>Acetobacterium</taxon>
    </lineage>
</organism>